<dbReference type="Pfam" id="PF05517">
    <property type="entry name" value="p25-alpha"/>
    <property type="match status" value="1"/>
</dbReference>
<gene>
    <name evidence="2" type="ORF">DILT_LOCUS3592</name>
</gene>
<dbReference type="GO" id="GO:0015631">
    <property type="term" value="F:tubulin binding"/>
    <property type="evidence" value="ECO:0007669"/>
    <property type="project" value="InterPro"/>
</dbReference>
<dbReference type="EMBL" id="UYRU01043929">
    <property type="protein sequence ID" value="VDK84484.1"/>
    <property type="molecule type" value="Genomic_DNA"/>
</dbReference>
<keyword evidence="3" id="KW-1185">Reference proteome</keyword>
<evidence type="ECO:0000313" key="2">
    <source>
        <dbReference type="EMBL" id="VDK84484.1"/>
    </source>
</evidence>
<dbReference type="Gene3D" id="1.10.238.10">
    <property type="entry name" value="EF-hand"/>
    <property type="match status" value="1"/>
</dbReference>
<organism evidence="2 3">
    <name type="scientific">Dibothriocephalus latus</name>
    <name type="common">Fish tapeworm</name>
    <name type="synonym">Diphyllobothrium latum</name>
    <dbReference type="NCBI Taxonomy" id="60516"/>
    <lineage>
        <taxon>Eukaryota</taxon>
        <taxon>Metazoa</taxon>
        <taxon>Spiralia</taxon>
        <taxon>Lophotrochozoa</taxon>
        <taxon>Platyhelminthes</taxon>
        <taxon>Cestoda</taxon>
        <taxon>Eucestoda</taxon>
        <taxon>Diphyllobothriidea</taxon>
        <taxon>Diphyllobothriidae</taxon>
        <taxon>Dibothriocephalus</taxon>
    </lineage>
</organism>
<dbReference type="Proteomes" id="UP000281553">
    <property type="component" value="Unassembled WGS sequence"/>
</dbReference>
<evidence type="ECO:0000313" key="3">
    <source>
        <dbReference type="Proteomes" id="UP000281553"/>
    </source>
</evidence>
<comment type="similarity">
    <text evidence="1">Belongs to the TPPP family.</text>
</comment>
<evidence type="ECO:0000256" key="1">
    <source>
        <dbReference type="ARBA" id="ARBA00010994"/>
    </source>
</evidence>
<dbReference type="GO" id="GO:0046785">
    <property type="term" value="P:microtubule polymerization"/>
    <property type="evidence" value="ECO:0007669"/>
    <property type="project" value="InterPro"/>
</dbReference>
<dbReference type="AlphaFoldDB" id="A0A3P6V278"/>
<dbReference type="InterPro" id="IPR011992">
    <property type="entry name" value="EF-hand-dom_pair"/>
</dbReference>
<proteinExistence type="inferred from homology"/>
<accession>A0A3P6V278</accession>
<dbReference type="SUPFAM" id="SSF47473">
    <property type="entry name" value="EF-hand"/>
    <property type="match status" value="1"/>
</dbReference>
<reference evidence="2 3" key="1">
    <citation type="submission" date="2018-11" db="EMBL/GenBank/DDBJ databases">
        <authorList>
            <consortium name="Pathogen Informatics"/>
        </authorList>
    </citation>
    <scope>NUCLEOTIDE SEQUENCE [LARGE SCALE GENOMIC DNA]</scope>
</reference>
<name>A0A3P6V278_DIBLA</name>
<protein>
    <submittedName>
        <fullName evidence="2">Uncharacterized protein</fullName>
    </submittedName>
</protein>
<dbReference type="OrthoDB" id="6269362at2759"/>
<dbReference type="InterPro" id="IPR008907">
    <property type="entry name" value="TPP/p25"/>
</dbReference>
<sequence>MAASADAGATAAAPSLEATFLAFCEAVKRGSTTATDKTIKRMLTDCHIYCKGMDANRVDIEFRGHVGNNKNNFGIKMAWSNLQ</sequence>